<evidence type="ECO:0000313" key="3">
    <source>
        <dbReference type="Proteomes" id="UP000503640"/>
    </source>
</evidence>
<dbReference type="EMBL" id="BJTG01000007">
    <property type="protein sequence ID" value="GEJ58178.1"/>
    <property type="molecule type" value="Genomic_DNA"/>
</dbReference>
<name>A0A7I9VPL3_9BACT</name>
<dbReference type="RefSeq" id="WP_176066494.1">
    <property type="nucleotide sequence ID" value="NZ_BJTG01000007.1"/>
</dbReference>
<keyword evidence="3" id="KW-1185">Reference proteome</keyword>
<keyword evidence="1" id="KW-0472">Membrane</keyword>
<comment type="caution">
    <text evidence="2">The sequence shown here is derived from an EMBL/GenBank/DDBJ whole genome shotgun (WGS) entry which is preliminary data.</text>
</comment>
<sequence>MKRRRVPRPLARRLDRLARGAHLFHRYAHHPLCAAYAAETVRLGRRARLCRGCAGAALGAAVGAAAAFALPVPPGAALLAGAALLGPALLAAVRPRGGAGAAGAPAGGKLLTRGAPACAAAALALSGLRAASPAGLAAAALALAAAGWAVRAYRRRGPDRRRCEACPERALPRTCSGFAPIARREAAFGRAAGRLLRAVPPQPRAR</sequence>
<evidence type="ECO:0000256" key="1">
    <source>
        <dbReference type="SAM" id="Phobius"/>
    </source>
</evidence>
<dbReference type="Proteomes" id="UP000503640">
    <property type="component" value="Unassembled WGS sequence"/>
</dbReference>
<proteinExistence type="predicted"/>
<feature type="transmembrane region" description="Helical" evidence="1">
    <location>
        <begin position="134"/>
        <end position="153"/>
    </location>
</feature>
<feature type="transmembrane region" description="Helical" evidence="1">
    <location>
        <begin position="49"/>
        <end position="70"/>
    </location>
</feature>
<dbReference type="AlphaFoldDB" id="A0A7I9VPL3"/>
<accession>A0A7I9VPL3</accession>
<gene>
    <name evidence="2" type="ORF">AMYX_29190</name>
</gene>
<keyword evidence="1" id="KW-0812">Transmembrane</keyword>
<reference evidence="3" key="1">
    <citation type="journal article" date="2020" name="Appl. Environ. Microbiol.">
        <title>Diazotrophic Anaeromyxobacter Isolates from Soils.</title>
        <authorList>
            <person name="Masuda Y."/>
            <person name="Yamanaka H."/>
            <person name="Xu Z.X."/>
            <person name="Shiratori Y."/>
            <person name="Aono T."/>
            <person name="Amachi S."/>
            <person name="Senoo K."/>
            <person name="Itoh H."/>
        </authorList>
    </citation>
    <scope>NUCLEOTIDE SEQUENCE [LARGE SCALE GENOMIC DNA]</scope>
    <source>
        <strain evidence="3">R267</strain>
    </source>
</reference>
<protein>
    <submittedName>
        <fullName evidence="2">Uncharacterized protein</fullName>
    </submittedName>
</protein>
<organism evidence="2 3">
    <name type="scientific">Anaeromyxobacter diazotrophicus</name>
    <dbReference type="NCBI Taxonomy" id="2590199"/>
    <lineage>
        <taxon>Bacteria</taxon>
        <taxon>Pseudomonadati</taxon>
        <taxon>Myxococcota</taxon>
        <taxon>Myxococcia</taxon>
        <taxon>Myxococcales</taxon>
        <taxon>Cystobacterineae</taxon>
        <taxon>Anaeromyxobacteraceae</taxon>
        <taxon>Anaeromyxobacter</taxon>
    </lineage>
</organism>
<keyword evidence="1" id="KW-1133">Transmembrane helix</keyword>
<evidence type="ECO:0000313" key="2">
    <source>
        <dbReference type="EMBL" id="GEJ58178.1"/>
    </source>
</evidence>